<proteinExistence type="predicted"/>
<feature type="region of interest" description="Disordered" evidence="1">
    <location>
        <begin position="94"/>
        <end position="113"/>
    </location>
</feature>
<dbReference type="STRING" id="1123062.SAMN02745775_11656"/>
<organism evidence="3 4">
    <name type="scientific">Falsiroseomonas stagni DSM 19981</name>
    <dbReference type="NCBI Taxonomy" id="1123062"/>
    <lineage>
        <taxon>Bacteria</taxon>
        <taxon>Pseudomonadati</taxon>
        <taxon>Pseudomonadota</taxon>
        <taxon>Alphaproteobacteria</taxon>
        <taxon>Acetobacterales</taxon>
        <taxon>Roseomonadaceae</taxon>
        <taxon>Falsiroseomonas</taxon>
    </lineage>
</organism>
<sequence length="157" mass="17081">MRPPLPILLAALLSLPAAAQGTPATTTDTIILPRATVTRPVTPQPTVSRPQAPKPQVARPERPRVARPAQPLPAPPPPAPPVLTPYAGWDAAPVPNRAIEAPPDRFARPPRPTLEPAIIEPQWRHRGFTFGREHAPDRSERLFNEIAPGARLRIPLD</sequence>
<gene>
    <name evidence="3" type="ORF">SAMN02745775_11656</name>
</gene>
<dbReference type="EMBL" id="FOSQ01000016">
    <property type="protein sequence ID" value="SFL04989.1"/>
    <property type="molecule type" value="Genomic_DNA"/>
</dbReference>
<dbReference type="RefSeq" id="WP_092962885.1">
    <property type="nucleotide sequence ID" value="NZ_FOSQ01000016.1"/>
</dbReference>
<keyword evidence="2" id="KW-0732">Signal</keyword>
<dbReference type="AlphaFoldDB" id="A0A1I4EI82"/>
<evidence type="ECO:0000256" key="2">
    <source>
        <dbReference type="SAM" id="SignalP"/>
    </source>
</evidence>
<feature type="compositionally biased region" description="Pro residues" evidence="1">
    <location>
        <begin position="70"/>
        <end position="83"/>
    </location>
</feature>
<evidence type="ECO:0000313" key="4">
    <source>
        <dbReference type="Proteomes" id="UP000199473"/>
    </source>
</evidence>
<reference evidence="3 4" key="1">
    <citation type="submission" date="2016-10" db="EMBL/GenBank/DDBJ databases">
        <authorList>
            <person name="de Groot N.N."/>
        </authorList>
    </citation>
    <scope>NUCLEOTIDE SEQUENCE [LARGE SCALE GENOMIC DNA]</scope>
    <source>
        <strain evidence="3 4">DSM 19981</strain>
    </source>
</reference>
<keyword evidence="4" id="KW-1185">Reference proteome</keyword>
<feature type="signal peptide" evidence="2">
    <location>
        <begin position="1"/>
        <end position="19"/>
    </location>
</feature>
<evidence type="ECO:0000256" key="1">
    <source>
        <dbReference type="SAM" id="MobiDB-lite"/>
    </source>
</evidence>
<protein>
    <submittedName>
        <fullName evidence="3">Uncharacterized protein</fullName>
    </submittedName>
</protein>
<evidence type="ECO:0000313" key="3">
    <source>
        <dbReference type="EMBL" id="SFL04989.1"/>
    </source>
</evidence>
<dbReference type="Proteomes" id="UP000199473">
    <property type="component" value="Unassembled WGS sequence"/>
</dbReference>
<feature type="compositionally biased region" description="Low complexity" evidence="1">
    <location>
        <begin position="18"/>
        <end position="58"/>
    </location>
</feature>
<feature type="region of interest" description="Disordered" evidence="1">
    <location>
        <begin position="18"/>
        <end position="87"/>
    </location>
</feature>
<accession>A0A1I4EI82</accession>
<name>A0A1I4EI82_9PROT</name>
<feature type="chain" id="PRO_5011796430" evidence="2">
    <location>
        <begin position="20"/>
        <end position="157"/>
    </location>
</feature>